<dbReference type="GO" id="GO:0005524">
    <property type="term" value="F:ATP binding"/>
    <property type="evidence" value="ECO:0007669"/>
    <property type="project" value="UniProtKB-UniRule"/>
</dbReference>
<reference evidence="6 7" key="1">
    <citation type="journal article" date="2016" name="Nat. Commun.">
        <title>Thousands of microbial genomes shed light on interconnected biogeochemical processes in an aquifer system.</title>
        <authorList>
            <person name="Anantharaman K."/>
            <person name="Brown C.T."/>
            <person name="Hug L.A."/>
            <person name="Sharon I."/>
            <person name="Castelle C.J."/>
            <person name="Probst A.J."/>
            <person name="Thomas B.C."/>
            <person name="Singh A."/>
            <person name="Wilkins M.J."/>
            <person name="Karaoz U."/>
            <person name="Brodie E.L."/>
            <person name="Williams K.H."/>
            <person name="Hubbard S.S."/>
            <person name="Banfield J.F."/>
        </authorList>
    </citation>
    <scope>NUCLEOTIDE SEQUENCE [LARGE SCALE GENOMIC DNA]</scope>
</reference>
<dbReference type="SUPFAM" id="SSF52440">
    <property type="entry name" value="PreATP-grasp domain"/>
    <property type="match status" value="1"/>
</dbReference>
<proteinExistence type="inferred from homology"/>
<dbReference type="PANTHER" id="PTHR23132:SF23">
    <property type="entry name" value="D-ALANINE--D-ALANINE LIGASE B"/>
    <property type="match status" value="1"/>
</dbReference>
<dbReference type="GO" id="GO:0008716">
    <property type="term" value="F:D-alanine-D-alanine ligase activity"/>
    <property type="evidence" value="ECO:0007669"/>
    <property type="project" value="InterPro"/>
</dbReference>
<keyword evidence="4" id="KW-0067">ATP-binding</keyword>
<evidence type="ECO:0000256" key="1">
    <source>
        <dbReference type="ARBA" id="ARBA00010871"/>
    </source>
</evidence>
<dbReference type="InterPro" id="IPR011761">
    <property type="entry name" value="ATP-grasp"/>
</dbReference>
<dbReference type="EMBL" id="MGBG01000013">
    <property type="protein sequence ID" value="OGK64897.1"/>
    <property type="molecule type" value="Genomic_DNA"/>
</dbReference>
<dbReference type="SUPFAM" id="SSF56059">
    <property type="entry name" value="Glutathione synthetase ATP-binding domain-like"/>
    <property type="match status" value="1"/>
</dbReference>
<organism evidence="6 7">
    <name type="scientific">Candidatus Roizmanbacteria bacterium RIFOXYA1_FULL_41_12</name>
    <dbReference type="NCBI Taxonomy" id="1802082"/>
    <lineage>
        <taxon>Bacteria</taxon>
        <taxon>Candidatus Roizmaniibacteriota</taxon>
    </lineage>
</organism>
<dbReference type="PROSITE" id="PS50975">
    <property type="entry name" value="ATP_GRASP"/>
    <property type="match status" value="1"/>
</dbReference>
<sequence length="348" mass="40085">MQNTDKPGGDEKLTNGNGNNLILPKSLSIIYSDVKREYFPTEAQYITEKDAKKNAEAVGSYVEKLGVKVRLIPANVDLPQHLRQDKPEMVMNLVDSVRGNEYLSSTIPALLEFLQIPYTGTSVYGMSLCFNKFLTKKVFEQNGIPVPRYQLFNTATDLLEPTLRFPLISKLNEIHGSVEITQEAVSETEKQLRDRLKYLISTYNQQVLVEEFVVGREISAYILEGVHKKIYLVENIFAESDNKYQFADFQMQWVDTESKITNQKFSDPLLKEYVRKAFDIARMSDYSKFDIRLDNSGRYYFIDSNANPFFGPPEIECPLTKTLEMYSISFPEILKRLINNTMREAHDI</sequence>
<keyword evidence="3" id="KW-0961">Cell wall biogenesis/degradation</keyword>
<dbReference type="InterPro" id="IPR016185">
    <property type="entry name" value="PreATP-grasp_dom_sf"/>
</dbReference>
<evidence type="ECO:0000259" key="5">
    <source>
        <dbReference type="PROSITE" id="PS50975"/>
    </source>
</evidence>
<name>A0A1F7KAK9_9BACT</name>
<dbReference type="Gene3D" id="3.30.470.20">
    <property type="entry name" value="ATP-grasp fold, B domain"/>
    <property type="match status" value="2"/>
</dbReference>
<protein>
    <recommendedName>
        <fullName evidence="5">ATP-grasp domain-containing protein</fullName>
    </recommendedName>
</protein>
<dbReference type="PANTHER" id="PTHR23132">
    <property type="entry name" value="D-ALANINE--D-ALANINE LIGASE"/>
    <property type="match status" value="1"/>
</dbReference>
<evidence type="ECO:0000256" key="2">
    <source>
        <dbReference type="ARBA" id="ARBA00022598"/>
    </source>
</evidence>
<dbReference type="Proteomes" id="UP000178450">
    <property type="component" value="Unassembled WGS sequence"/>
</dbReference>
<dbReference type="InterPro" id="IPR011095">
    <property type="entry name" value="Dala_Dala_lig_C"/>
</dbReference>
<evidence type="ECO:0000256" key="4">
    <source>
        <dbReference type="PROSITE-ProRule" id="PRU00409"/>
    </source>
</evidence>
<comment type="caution">
    <text evidence="6">The sequence shown here is derived from an EMBL/GenBank/DDBJ whole genome shotgun (WGS) entry which is preliminary data.</text>
</comment>
<evidence type="ECO:0000313" key="6">
    <source>
        <dbReference type="EMBL" id="OGK64897.1"/>
    </source>
</evidence>
<dbReference type="AlphaFoldDB" id="A0A1F7KAK9"/>
<keyword evidence="4" id="KW-0547">Nucleotide-binding</keyword>
<feature type="domain" description="ATP-grasp" evidence="5">
    <location>
        <begin position="136"/>
        <end position="339"/>
    </location>
</feature>
<dbReference type="GO" id="GO:0071555">
    <property type="term" value="P:cell wall organization"/>
    <property type="evidence" value="ECO:0007669"/>
    <property type="project" value="UniProtKB-KW"/>
</dbReference>
<gene>
    <name evidence="6" type="ORF">A2209_04330</name>
</gene>
<dbReference type="Gene3D" id="3.40.50.20">
    <property type="match status" value="1"/>
</dbReference>
<comment type="similarity">
    <text evidence="1">Belongs to the D-alanine--D-alanine ligase family.</text>
</comment>
<dbReference type="GO" id="GO:0046872">
    <property type="term" value="F:metal ion binding"/>
    <property type="evidence" value="ECO:0007669"/>
    <property type="project" value="InterPro"/>
</dbReference>
<evidence type="ECO:0000256" key="3">
    <source>
        <dbReference type="ARBA" id="ARBA00023316"/>
    </source>
</evidence>
<evidence type="ECO:0000313" key="7">
    <source>
        <dbReference type="Proteomes" id="UP000178450"/>
    </source>
</evidence>
<accession>A0A1F7KAK9</accession>
<keyword evidence="2" id="KW-0436">Ligase</keyword>
<dbReference type="Pfam" id="PF07478">
    <property type="entry name" value="Dala_Dala_lig_C"/>
    <property type="match status" value="1"/>
</dbReference>